<sequence length="466" mass="54030">MKKFMDQDFLLTTETAKALYHNYAADLPIIDYHCHINPREIAEDRLFGNITQVWLGGDHYKWRLMRANGVDEKYITGDASDYDKFRKWVDTLQKAIGNPVYHFSHLELQRYFGYYGALTETTADEVWELCNEKLSQKEFSARNIMHSSKVEAICTTDDPIDSLCWHKQLQEDSTFPVKVYPTFRPDKALHFEKPDFLEYLSALSEVSDVKITDFESLCRALKKRIEYFAALGCRLSDHSLPYVMYLPADKNEIETIFKKRLSKDLLTEEEILKYKTAFLLFAGKSYEEAGWVMQLHYGPKRDNNQKSFRLLGPDTGFDCISNVSFSSQLADYLNALNDMDGLPKTIIYSLNPVDNAAIDSVIGCFQESGVKSKLQHGSAWWFNDNKYGITEQMTSLATSGLLANFIGMLTDSRSFLSYPRHEYFRRILCDLIGQWVEKGEYPMDFHLLGKIVQDISYYNTKDYFHF</sequence>
<reference evidence="8 9" key="2">
    <citation type="submission" date="2020-08" db="EMBL/GenBank/DDBJ databases">
        <authorList>
            <person name="Ueki A."/>
            <person name="Tonouchi A."/>
        </authorList>
    </citation>
    <scope>NUCLEOTIDE SEQUENCE [LARGE SCALE GENOMIC DNA]</scope>
    <source>
        <strain evidence="8 9">CTTW</strain>
    </source>
</reference>
<dbReference type="Proteomes" id="UP000515703">
    <property type="component" value="Chromosome"/>
</dbReference>
<accession>A0A7I8DN33</accession>
<evidence type="ECO:0000256" key="5">
    <source>
        <dbReference type="ARBA" id="ARBA00020555"/>
    </source>
</evidence>
<evidence type="ECO:0000256" key="1">
    <source>
        <dbReference type="ARBA" id="ARBA00001165"/>
    </source>
</evidence>
<dbReference type="GO" id="GO:0042840">
    <property type="term" value="P:D-glucuronate catabolic process"/>
    <property type="evidence" value="ECO:0007669"/>
    <property type="project" value="TreeGrafter"/>
</dbReference>
<evidence type="ECO:0000256" key="6">
    <source>
        <dbReference type="ARBA" id="ARBA00023235"/>
    </source>
</evidence>
<keyword evidence="6 7" id="KW-0413">Isomerase</keyword>
<dbReference type="UniPathway" id="UPA00246"/>
<gene>
    <name evidence="7 8" type="primary">uxaC</name>
    <name evidence="8" type="ORF">bsdcttw_28740</name>
</gene>
<proteinExistence type="inferred from homology"/>
<organism evidence="8 9">
    <name type="scientific">Anaerocolumna chitinilytica</name>
    <dbReference type="NCBI Taxonomy" id="1727145"/>
    <lineage>
        <taxon>Bacteria</taxon>
        <taxon>Bacillati</taxon>
        <taxon>Bacillota</taxon>
        <taxon>Clostridia</taxon>
        <taxon>Lachnospirales</taxon>
        <taxon>Lachnospiraceae</taxon>
        <taxon>Anaerocolumna</taxon>
    </lineage>
</organism>
<evidence type="ECO:0000256" key="2">
    <source>
        <dbReference type="ARBA" id="ARBA00004892"/>
    </source>
</evidence>
<keyword evidence="9" id="KW-1185">Reference proteome</keyword>
<dbReference type="EMBL" id="AP023368">
    <property type="protein sequence ID" value="BCJ99833.1"/>
    <property type="molecule type" value="Genomic_DNA"/>
</dbReference>
<dbReference type="EC" id="5.3.1.12" evidence="4 7"/>
<dbReference type="KEGG" id="acht:bsdcttw_28740"/>
<comment type="catalytic activity">
    <reaction evidence="1 7">
        <text>D-glucuronate = D-fructuronate</text>
        <dbReference type="Rhea" id="RHEA:13049"/>
        <dbReference type="ChEBI" id="CHEBI:58720"/>
        <dbReference type="ChEBI" id="CHEBI:59863"/>
        <dbReference type="EC" id="5.3.1.12"/>
    </reaction>
</comment>
<dbReference type="GO" id="GO:0019698">
    <property type="term" value="P:D-galacturonate catabolic process"/>
    <property type="evidence" value="ECO:0007669"/>
    <property type="project" value="TreeGrafter"/>
</dbReference>
<dbReference type="Gene3D" id="1.10.2020.10">
    <property type="entry name" value="uronate isomerase, domain 2, chain A"/>
    <property type="match status" value="1"/>
</dbReference>
<evidence type="ECO:0000256" key="4">
    <source>
        <dbReference type="ARBA" id="ARBA00012546"/>
    </source>
</evidence>
<dbReference type="Pfam" id="PF02614">
    <property type="entry name" value="UxaC"/>
    <property type="match status" value="1"/>
</dbReference>
<evidence type="ECO:0000256" key="3">
    <source>
        <dbReference type="ARBA" id="ARBA00008397"/>
    </source>
</evidence>
<comment type="catalytic activity">
    <reaction evidence="7">
        <text>aldehydo-D-galacturonate = keto-D-tagaturonate</text>
        <dbReference type="Rhea" id="RHEA:27702"/>
        <dbReference type="ChEBI" id="CHEBI:12952"/>
        <dbReference type="ChEBI" id="CHEBI:17886"/>
    </reaction>
</comment>
<dbReference type="PANTHER" id="PTHR30068:SF4">
    <property type="entry name" value="URONATE ISOMERASE"/>
    <property type="match status" value="1"/>
</dbReference>
<reference evidence="8 9" key="1">
    <citation type="submission" date="2020-08" db="EMBL/GenBank/DDBJ databases">
        <title>Draft genome sequencing of an Anaerocolumna strain isolated from anoxic soil subjected to BSD treatment.</title>
        <authorList>
            <person name="Uek A."/>
            <person name="Tonouchi A."/>
        </authorList>
    </citation>
    <scope>NUCLEOTIDE SEQUENCE [LARGE SCALE GENOMIC DNA]</scope>
    <source>
        <strain evidence="8 9">CTTW</strain>
    </source>
</reference>
<dbReference type="NCBIfam" id="NF002794">
    <property type="entry name" value="PRK02925.1"/>
    <property type="match status" value="1"/>
</dbReference>
<dbReference type="AlphaFoldDB" id="A0A7I8DN33"/>
<dbReference type="InterPro" id="IPR032466">
    <property type="entry name" value="Metal_Hydrolase"/>
</dbReference>
<dbReference type="InterPro" id="IPR003766">
    <property type="entry name" value="Uronate_isomerase"/>
</dbReference>
<evidence type="ECO:0000313" key="8">
    <source>
        <dbReference type="EMBL" id="BCJ99833.1"/>
    </source>
</evidence>
<comment type="similarity">
    <text evidence="3 7">Belongs to the metallo-dependent hydrolases superfamily. Uronate isomerase family.</text>
</comment>
<dbReference type="GO" id="GO:0008880">
    <property type="term" value="F:glucuronate isomerase activity"/>
    <property type="evidence" value="ECO:0007669"/>
    <property type="project" value="UniProtKB-UniRule"/>
</dbReference>
<dbReference type="SUPFAM" id="SSF51556">
    <property type="entry name" value="Metallo-dependent hydrolases"/>
    <property type="match status" value="1"/>
</dbReference>
<dbReference type="RefSeq" id="WP_185255562.1">
    <property type="nucleotide sequence ID" value="NZ_AP023368.1"/>
</dbReference>
<dbReference type="PANTHER" id="PTHR30068">
    <property type="entry name" value="URONATE ISOMERASE"/>
    <property type="match status" value="1"/>
</dbReference>
<evidence type="ECO:0000256" key="7">
    <source>
        <dbReference type="HAMAP-Rule" id="MF_00675"/>
    </source>
</evidence>
<evidence type="ECO:0000313" key="9">
    <source>
        <dbReference type="Proteomes" id="UP000515703"/>
    </source>
</evidence>
<protein>
    <recommendedName>
        <fullName evidence="5 7">Uronate isomerase</fullName>
        <ecNumber evidence="4 7">5.3.1.12</ecNumber>
    </recommendedName>
    <alternativeName>
        <fullName evidence="7">Glucuronate isomerase</fullName>
    </alternativeName>
    <alternativeName>
        <fullName evidence="7">Uronic isomerase</fullName>
    </alternativeName>
</protein>
<comment type="pathway">
    <text evidence="2 7">Carbohydrate metabolism; pentose and glucuronate interconversion.</text>
</comment>
<dbReference type="Gene3D" id="3.20.20.140">
    <property type="entry name" value="Metal-dependent hydrolases"/>
    <property type="match status" value="1"/>
</dbReference>
<dbReference type="HAMAP" id="MF_00675">
    <property type="entry name" value="UxaC"/>
    <property type="match status" value="1"/>
</dbReference>
<name>A0A7I8DN33_9FIRM</name>